<proteinExistence type="predicted"/>
<feature type="transmembrane region" description="Helical" evidence="1">
    <location>
        <begin position="644"/>
        <end position="665"/>
    </location>
</feature>
<dbReference type="AlphaFoldDB" id="A0A239WYW5"/>
<evidence type="ECO:0000313" key="3">
    <source>
        <dbReference type="EMBL" id="SNV39153.1"/>
    </source>
</evidence>
<keyword evidence="1" id="KW-0812">Transmembrane</keyword>
<organism evidence="3 4">
    <name type="scientific">Cutibacterium granulosum</name>
    <dbReference type="NCBI Taxonomy" id="33011"/>
    <lineage>
        <taxon>Bacteria</taxon>
        <taxon>Bacillati</taxon>
        <taxon>Actinomycetota</taxon>
        <taxon>Actinomycetes</taxon>
        <taxon>Propionibacteriales</taxon>
        <taxon>Propionibacteriaceae</taxon>
        <taxon>Cutibacterium</taxon>
    </lineage>
</organism>
<sequence>MTRKLTAAMLVLMWVVSALLAWQVMAATTQSDPLTATVHVNVGKWQDTNPTQLYAELDDFAQAHHMTIARVAEDSSRGLRGGRDIFISAHDPAAPTLEASRYGFARSLPTQVKPLQEAGIRGINGVWVLFGSDDPSAAVQFFGDHGVQTQVTPLDDSPLLRPITSGGTAVQDAALLVVVAASIAVTVLHSRQYAIQRLHGWSNISTAWSQLQPALVTWALSGVVVLAATCISLAAAGSGGITQFALQSLVFCAIFFATGIVIHLVTLALISRTEILGALKGELPAGWIVGASYLVRVLAVVTALSLGSQLVLLGMETRHLRETQEPLESLGNASVITFGNTFDQPDMEAAMRVDGQWMKRLDQRGQLMIAHRDDQILPTHPVVIVNSTYLRHYPLPGNVTTNHDVTVAIPADNWDERSEVSHMITSNLLDAEGGGLLATRSKTRVTRIPVDHDVFTFMPAQHDADSESSTDVTSAFVHDAIVVVVPNGSLASYSSLEKEEALVTDPDTAQRDLTENPQVAKHVQSIVPVLTHARGELNAKNTELATLAMANIIIWAVVIMAGIAATTTHVTRHRMRTFIRTMNGWRATTTHRDLIIIEAALLVAIMCWLPASALIHARQQAQEFAMAGMATADMPAPHLAALDFAPVLILALVTTGGFIVTLTIAHRTVIRNAHRGL</sequence>
<gene>
    <name evidence="3" type="ORF">SAMEA4412665_01711</name>
</gene>
<accession>A0A239WYW5</accession>
<feature type="transmembrane region" description="Helical" evidence="1">
    <location>
        <begin position="592"/>
        <end position="611"/>
    </location>
</feature>
<keyword evidence="1" id="KW-1133">Transmembrane helix</keyword>
<feature type="transmembrane region" description="Helical" evidence="1">
    <location>
        <begin position="173"/>
        <end position="194"/>
    </location>
</feature>
<dbReference type="RefSeq" id="WP_021105682.1">
    <property type="nucleotide sequence ID" value="NZ_JAWFFS010000071.1"/>
</dbReference>
<feature type="signal peptide" evidence="2">
    <location>
        <begin position="1"/>
        <end position="26"/>
    </location>
</feature>
<feature type="transmembrane region" description="Helical" evidence="1">
    <location>
        <begin position="215"/>
        <end position="236"/>
    </location>
</feature>
<name>A0A239WYW5_9ACTN</name>
<evidence type="ECO:0000256" key="1">
    <source>
        <dbReference type="SAM" id="Phobius"/>
    </source>
</evidence>
<dbReference type="Proteomes" id="UP000215332">
    <property type="component" value="Chromosome 1"/>
</dbReference>
<dbReference type="EMBL" id="LT906441">
    <property type="protein sequence ID" value="SNV39153.1"/>
    <property type="molecule type" value="Genomic_DNA"/>
</dbReference>
<reference evidence="3 4" key="1">
    <citation type="submission" date="2017-06" db="EMBL/GenBank/DDBJ databases">
        <authorList>
            <consortium name="Pathogen Informatics"/>
        </authorList>
    </citation>
    <scope>NUCLEOTIDE SEQUENCE [LARGE SCALE GENOMIC DNA]</scope>
    <source>
        <strain evidence="3 4">NCTC11865</strain>
    </source>
</reference>
<protein>
    <submittedName>
        <fullName evidence="3">Uncharacterized protein conserved in bacteria</fullName>
    </submittedName>
</protein>
<dbReference type="KEGG" id="cgrn:4412665_01711"/>
<keyword evidence="2" id="KW-0732">Signal</keyword>
<keyword evidence="1" id="KW-0472">Membrane</keyword>
<feature type="chain" id="PRO_5011218909" evidence="2">
    <location>
        <begin position="27"/>
        <end position="677"/>
    </location>
</feature>
<evidence type="ECO:0000256" key="2">
    <source>
        <dbReference type="SAM" id="SignalP"/>
    </source>
</evidence>
<evidence type="ECO:0000313" key="4">
    <source>
        <dbReference type="Proteomes" id="UP000215332"/>
    </source>
</evidence>
<feature type="transmembrane region" description="Helical" evidence="1">
    <location>
        <begin position="552"/>
        <end position="571"/>
    </location>
</feature>
<dbReference type="eggNOG" id="COG4652">
    <property type="taxonomic scope" value="Bacteria"/>
</dbReference>
<feature type="transmembrane region" description="Helical" evidence="1">
    <location>
        <begin position="248"/>
        <end position="270"/>
    </location>
</feature>